<dbReference type="EMBL" id="PFAS01000075">
    <property type="protein sequence ID" value="PIT93440.1"/>
    <property type="molecule type" value="Genomic_DNA"/>
</dbReference>
<comment type="caution">
    <text evidence="12">The sequence shown here is derived from an EMBL/GenBank/DDBJ whole genome shotgun (WGS) entry which is preliminary data.</text>
</comment>
<dbReference type="EC" id="1.1.1.27" evidence="3 7"/>
<dbReference type="NCBIfam" id="NF000824">
    <property type="entry name" value="PRK00066.1"/>
    <property type="match status" value="1"/>
</dbReference>
<dbReference type="PIRSF" id="PIRSF000102">
    <property type="entry name" value="Lac_mal_DH"/>
    <property type="match status" value="1"/>
</dbReference>
<feature type="binding site" evidence="9">
    <location>
        <begin position="19"/>
        <end position="24"/>
    </location>
    <ligand>
        <name>NAD(+)</name>
        <dbReference type="ChEBI" id="CHEBI:57540"/>
    </ligand>
</feature>
<evidence type="ECO:0000256" key="2">
    <source>
        <dbReference type="ARBA" id="ARBA00006054"/>
    </source>
</evidence>
<name>A0A2M6WKX9_9BACT</name>
<dbReference type="FunFam" id="3.40.50.720:FF:000018">
    <property type="entry name" value="Malate dehydrogenase"/>
    <property type="match status" value="1"/>
</dbReference>
<evidence type="ECO:0000256" key="7">
    <source>
        <dbReference type="HAMAP-Rule" id="MF_00488"/>
    </source>
</evidence>
<dbReference type="GO" id="GO:0004459">
    <property type="term" value="F:L-lactate dehydrogenase (NAD+) activity"/>
    <property type="evidence" value="ECO:0007669"/>
    <property type="project" value="UniProtKB-UniRule"/>
</dbReference>
<feature type="binding site" evidence="7">
    <location>
        <position position="23"/>
    </location>
    <ligand>
        <name>NAD(+)</name>
        <dbReference type="ChEBI" id="CHEBI:57540"/>
    </ligand>
</feature>
<dbReference type="Pfam" id="PF00056">
    <property type="entry name" value="Ldh_1_N"/>
    <property type="match status" value="1"/>
</dbReference>
<sequence>MFFAKSSKQIESTRVVIIGAGSVGATSAYAILMQGIASEVVLVDINKDKCQGEVWDLEHGLSFMPQARVWAGSYADCREADMVVITAGLKQAKGQSRLELTEINSKIIADIVKNIAKYTKTAIILTVTNPLDVLTYVAFEQSGFPPNQVFGTGTALDSSRFRYLLAQSLGVAADSLGAYLIGEHGDSSVPVYSHANVMGENISSFPGYDATAGKKAYQSARDAAANVIAKKGATFYAIGAVVARITRAVLYDENHVFPVSVYLTGQYGVKDVYMSLPAVVGRTGIKRILDIKLNALEKKRLQKSAKIIQGAIDQIKF</sequence>
<feature type="binding site" evidence="7 9">
    <location>
        <position position="44"/>
    </location>
    <ligand>
        <name>NAD(+)</name>
        <dbReference type="ChEBI" id="CHEBI:57540"/>
    </ligand>
</feature>
<dbReference type="NCBIfam" id="NF004863">
    <property type="entry name" value="PRK06223.1"/>
    <property type="match status" value="1"/>
</dbReference>
<dbReference type="GO" id="GO:0005737">
    <property type="term" value="C:cytoplasm"/>
    <property type="evidence" value="ECO:0007669"/>
    <property type="project" value="UniProtKB-SubCell"/>
</dbReference>
<feature type="binding site" evidence="7">
    <location>
        <begin position="88"/>
        <end position="89"/>
    </location>
    <ligand>
        <name>NAD(+)</name>
        <dbReference type="ChEBI" id="CHEBI:57540"/>
    </ligand>
</feature>
<protein>
    <recommendedName>
        <fullName evidence="3 7">L-lactate dehydrogenase</fullName>
        <shortName evidence="7">L-LDH</shortName>
        <ecNumber evidence="3 7">1.1.1.27</ecNumber>
    </recommendedName>
</protein>
<comment type="function">
    <text evidence="7">Catalyzes the conversion of lactate to pyruvate.</text>
</comment>
<dbReference type="InterPro" id="IPR001236">
    <property type="entry name" value="Lactate/malate_DH_N"/>
</dbReference>
<keyword evidence="7" id="KW-0963">Cytoplasm</keyword>
<dbReference type="PANTHER" id="PTHR43128:SF16">
    <property type="entry name" value="L-LACTATE DEHYDROGENASE"/>
    <property type="match status" value="1"/>
</dbReference>
<dbReference type="NCBIfam" id="TIGR01771">
    <property type="entry name" value="L-LDH-NAD"/>
    <property type="match status" value="1"/>
</dbReference>
<dbReference type="SUPFAM" id="SSF56327">
    <property type="entry name" value="LDH C-terminal domain-like"/>
    <property type="match status" value="1"/>
</dbReference>
<dbReference type="InterPro" id="IPR018177">
    <property type="entry name" value="L-lactate_DH_AS"/>
</dbReference>
<keyword evidence="5 7" id="KW-0520">NAD</keyword>
<accession>A0A2M6WKX9</accession>
<dbReference type="AlphaFoldDB" id="A0A2M6WKX9"/>
<dbReference type="Proteomes" id="UP000229335">
    <property type="component" value="Unassembled WGS sequence"/>
</dbReference>
<dbReference type="SUPFAM" id="SSF51735">
    <property type="entry name" value="NAD(P)-binding Rossmann-fold domains"/>
    <property type="match status" value="1"/>
</dbReference>
<dbReference type="Gene3D" id="3.90.110.10">
    <property type="entry name" value="Lactate dehydrogenase/glycoside hydrolase, family 4, C-terminal"/>
    <property type="match status" value="1"/>
</dbReference>
<evidence type="ECO:0000256" key="1">
    <source>
        <dbReference type="ARBA" id="ARBA00004843"/>
    </source>
</evidence>
<feature type="domain" description="Lactate/malate dehydrogenase C-terminal" evidence="11">
    <location>
        <begin position="154"/>
        <end position="315"/>
    </location>
</feature>
<keyword evidence="4 7" id="KW-0560">Oxidoreductase</keyword>
<dbReference type="UniPathway" id="UPA00554">
    <property type="reaction ID" value="UER00611"/>
</dbReference>
<comment type="similarity">
    <text evidence="2 7">Belongs to the LDH/MDH superfamily. LDH family.</text>
</comment>
<evidence type="ECO:0000256" key="4">
    <source>
        <dbReference type="ARBA" id="ARBA00023002"/>
    </source>
</evidence>
<evidence type="ECO:0000259" key="10">
    <source>
        <dbReference type="Pfam" id="PF00056"/>
    </source>
</evidence>
<dbReference type="InterPro" id="IPR011304">
    <property type="entry name" value="L-lactate_DH"/>
</dbReference>
<gene>
    <name evidence="7" type="primary">ldh</name>
    <name evidence="12" type="ORF">COU00_04305</name>
</gene>
<feature type="binding site" evidence="7">
    <location>
        <position position="91"/>
    </location>
    <ligand>
        <name>substrate</name>
    </ligand>
</feature>
<comment type="catalytic activity">
    <reaction evidence="6 7">
        <text>(S)-lactate + NAD(+) = pyruvate + NADH + H(+)</text>
        <dbReference type="Rhea" id="RHEA:23444"/>
        <dbReference type="ChEBI" id="CHEBI:15361"/>
        <dbReference type="ChEBI" id="CHEBI:15378"/>
        <dbReference type="ChEBI" id="CHEBI:16651"/>
        <dbReference type="ChEBI" id="CHEBI:57540"/>
        <dbReference type="ChEBI" id="CHEBI:57945"/>
        <dbReference type="EC" id="1.1.1.27"/>
    </reaction>
</comment>
<feature type="binding site" evidence="7">
    <location>
        <position position="74"/>
    </location>
    <ligand>
        <name>NAD(+)</name>
        <dbReference type="ChEBI" id="CHEBI:57540"/>
    </ligand>
</feature>
<feature type="binding site" evidence="7">
    <location>
        <begin position="129"/>
        <end position="132"/>
    </location>
    <ligand>
        <name>substrate</name>
    </ligand>
</feature>
<evidence type="ECO:0000256" key="5">
    <source>
        <dbReference type="ARBA" id="ARBA00023027"/>
    </source>
</evidence>
<dbReference type="HAMAP" id="MF_00488">
    <property type="entry name" value="Lactate_dehydrog"/>
    <property type="match status" value="1"/>
</dbReference>
<feature type="binding site" evidence="7 9">
    <location>
        <begin position="127"/>
        <end position="129"/>
    </location>
    <ligand>
        <name>NAD(+)</name>
        <dbReference type="ChEBI" id="CHEBI:57540"/>
    </ligand>
</feature>
<proteinExistence type="inferred from homology"/>
<reference evidence="13" key="1">
    <citation type="submission" date="2017-09" db="EMBL/GenBank/DDBJ databases">
        <title>Depth-based differentiation of microbial function through sediment-hosted aquifers and enrichment of novel symbionts in the deep terrestrial subsurface.</title>
        <authorList>
            <person name="Probst A.J."/>
            <person name="Ladd B."/>
            <person name="Jarett J.K."/>
            <person name="Geller-Mcgrath D.E."/>
            <person name="Sieber C.M.K."/>
            <person name="Emerson J.B."/>
            <person name="Anantharaman K."/>
            <person name="Thomas B.C."/>
            <person name="Malmstrom R."/>
            <person name="Stieglmeier M."/>
            <person name="Klingl A."/>
            <person name="Woyke T."/>
            <person name="Ryan C.M."/>
            <person name="Banfield J.F."/>
        </authorList>
    </citation>
    <scope>NUCLEOTIDE SEQUENCE [LARGE SCALE GENOMIC DNA]</scope>
</reference>
<feature type="binding site" evidence="7">
    <location>
        <position position="152"/>
    </location>
    <ligand>
        <name>NAD(+)</name>
        <dbReference type="ChEBI" id="CHEBI:57540"/>
    </ligand>
</feature>
<feature type="binding site" evidence="7">
    <location>
        <position position="97"/>
    </location>
    <ligand>
        <name>substrate</name>
    </ligand>
</feature>
<dbReference type="PANTHER" id="PTHR43128">
    <property type="entry name" value="L-2-HYDROXYCARBOXYLATE DEHYDROGENASE (NAD(P)(+))"/>
    <property type="match status" value="1"/>
</dbReference>
<feature type="active site" description="Proton acceptor" evidence="7 8">
    <location>
        <position position="184"/>
    </location>
</feature>
<evidence type="ECO:0000259" key="11">
    <source>
        <dbReference type="Pfam" id="PF02866"/>
    </source>
</evidence>
<feature type="domain" description="Lactate/malate dehydrogenase N-terminal" evidence="10">
    <location>
        <begin position="14"/>
        <end position="151"/>
    </location>
</feature>
<dbReference type="InterPro" id="IPR001557">
    <property type="entry name" value="L-lactate/malate_DH"/>
</dbReference>
<evidence type="ECO:0000256" key="6">
    <source>
        <dbReference type="ARBA" id="ARBA00049258"/>
    </source>
</evidence>
<feature type="binding site" evidence="9">
    <location>
        <position position="104"/>
    </location>
    <ligand>
        <name>NAD(+)</name>
        <dbReference type="ChEBI" id="CHEBI:57540"/>
    </ligand>
</feature>
<dbReference type="GO" id="GO:0006089">
    <property type="term" value="P:lactate metabolic process"/>
    <property type="evidence" value="ECO:0007669"/>
    <property type="project" value="TreeGrafter"/>
</dbReference>
<comment type="subunit">
    <text evidence="7">Homotetramer.</text>
</comment>
<evidence type="ECO:0000313" key="13">
    <source>
        <dbReference type="Proteomes" id="UP000229335"/>
    </source>
</evidence>
<evidence type="ECO:0000313" key="12">
    <source>
        <dbReference type="EMBL" id="PIT93440.1"/>
    </source>
</evidence>
<organism evidence="12 13">
    <name type="scientific">Candidatus Falkowbacteria bacterium CG10_big_fil_rev_8_21_14_0_10_43_11</name>
    <dbReference type="NCBI Taxonomy" id="1974568"/>
    <lineage>
        <taxon>Bacteria</taxon>
        <taxon>Candidatus Falkowiibacteriota</taxon>
    </lineage>
</organism>
<comment type="pathway">
    <text evidence="1 7">Fermentation; pyruvate fermentation to lactate; (S)-lactate from pyruvate: step 1/1.</text>
</comment>
<evidence type="ECO:0000256" key="8">
    <source>
        <dbReference type="PIRSR" id="PIRSR000102-1"/>
    </source>
</evidence>
<dbReference type="Pfam" id="PF02866">
    <property type="entry name" value="Ldh_1_C"/>
    <property type="match status" value="1"/>
</dbReference>
<dbReference type="GO" id="GO:0006096">
    <property type="term" value="P:glycolytic process"/>
    <property type="evidence" value="ECO:0007669"/>
    <property type="project" value="UniProtKB-UniRule"/>
</dbReference>
<comment type="caution">
    <text evidence="7">Lacks conserved residue(s) required for the propagation of feature annotation.</text>
</comment>
<dbReference type="PRINTS" id="PR00086">
    <property type="entry name" value="LLDHDRGNASE"/>
</dbReference>
<feature type="binding site" evidence="7">
    <location>
        <begin position="157"/>
        <end position="160"/>
    </location>
    <ligand>
        <name>substrate</name>
    </ligand>
</feature>
<dbReference type="Gene3D" id="3.40.50.720">
    <property type="entry name" value="NAD(P)-binding Rossmann-like Domain"/>
    <property type="match status" value="1"/>
</dbReference>
<dbReference type="InterPro" id="IPR022383">
    <property type="entry name" value="Lactate/malate_DH_C"/>
</dbReference>
<evidence type="ECO:0000256" key="3">
    <source>
        <dbReference type="ARBA" id="ARBA00012967"/>
    </source>
</evidence>
<evidence type="ECO:0000256" key="9">
    <source>
        <dbReference type="PIRSR" id="PIRSR000102-3"/>
    </source>
</evidence>
<dbReference type="InterPro" id="IPR015955">
    <property type="entry name" value="Lactate_DH/Glyco_Ohase_4_C"/>
</dbReference>
<dbReference type="PROSITE" id="PS00064">
    <property type="entry name" value="L_LDH"/>
    <property type="match status" value="1"/>
</dbReference>
<dbReference type="InterPro" id="IPR036291">
    <property type="entry name" value="NAD(P)-bd_dom_sf"/>
</dbReference>
<comment type="subcellular location">
    <subcellularLocation>
        <location evidence="7">Cytoplasm</location>
    </subcellularLocation>
</comment>
<feature type="binding site" evidence="7">
    <location>
        <position position="234"/>
    </location>
    <ligand>
        <name>substrate</name>
    </ligand>
</feature>
<feature type="binding site" evidence="7">
    <location>
        <position position="49"/>
    </location>
    <ligand>
        <name>NAD(+)</name>
        <dbReference type="ChEBI" id="CHEBI:57540"/>
    </ligand>
</feature>